<accession>A0A1W2F5M8</accession>
<organism evidence="4 5">
    <name type="scientific">Pedobacter nyackensis</name>
    <dbReference type="NCBI Taxonomy" id="475255"/>
    <lineage>
        <taxon>Bacteria</taxon>
        <taxon>Pseudomonadati</taxon>
        <taxon>Bacteroidota</taxon>
        <taxon>Sphingobacteriia</taxon>
        <taxon>Sphingobacteriales</taxon>
        <taxon>Sphingobacteriaceae</taxon>
        <taxon>Pedobacter</taxon>
    </lineage>
</organism>
<feature type="transmembrane region" description="Helical" evidence="1">
    <location>
        <begin position="69"/>
        <end position="90"/>
    </location>
</feature>
<dbReference type="PANTHER" id="PTHR30273">
    <property type="entry name" value="PERIPLASMIC SIGNAL SENSOR AND SIGMA FACTOR ACTIVATOR FECR-RELATED"/>
    <property type="match status" value="1"/>
</dbReference>
<keyword evidence="5" id="KW-1185">Reference proteome</keyword>
<evidence type="ECO:0000259" key="3">
    <source>
        <dbReference type="Pfam" id="PF16344"/>
    </source>
</evidence>
<dbReference type="InterPro" id="IPR032508">
    <property type="entry name" value="FecR_C"/>
</dbReference>
<dbReference type="RefSeq" id="WP_084292250.1">
    <property type="nucleotide sequence ID" value="NZ_FWYB01000022.1"/>
</dbReference>
<dbReference type="Pfam" id="PF16344">
    <property type="entry name" value="FecR_C"/>
    <property type="match status" value="1"/>
</dbReference>
<sequence length="368" mass="41117">MNMEFERAEKLIEKYNSGKAKPEERALLESWYLKYKTGETLSPEDLQQEHDLGLHKLNGYLDGAQKIKLWPRIASVAAILLVLSAGLYFYNTRYISIKDKISLAQDIPPGKNTAILTLANGKTINLSDAKRGVVVKEGKLVYNDGTGVESPGNDKQASSLEMTAHTPRGGMYNVTLPDGTIVMLNAESSLKFPSVFVGKNRVVELQGEAYFEVTKDKVHPFVVKSEGQTIEVLGTHFNVNSYQTNRFVKTTLLEGSVKVKGSNNEVVLIPGQQAKLGAGQLNVQQVDPEDAVSWKNGYFRFNDERIQSVMQQIARWYNIEVVYKDNPTEEGFTGTISRSSNISDVLSMLERTKTVHFDIEGRRVMVMN</sequence>
<keyword evidence="1" id="KW-0472">Membrane</keyword>
<evidence type="ECO:0000256" key="1">
    <source>
        <dbReference type="SAM" id="Phobius"/>
    </source>
</evidence>
<proteinExistence type="predicted"/>
<dbReference type="PANTHER" id="PTHR30273:SF2">
    <property type="entry name" value="PROTEIN FECR"/>
    <property type="match status" value="1"/>
</dbReference>
<dbReference type="Gene3D" id="3.55.50.30">
    <property type="match status" value="1"/>
</dbReference>
<evidence type="ECO:0000313" key="5">
    <source>
        <dbReference type="Proteomes" id="UP000192678"/>
    </source>
</evidence>
<dbReference type="FunFam" id="2.60.120.1440:FF:000001">
    <property type="entry name" value="Putative anti-sigma factor"/>
    <property type="match status" value="1"/>
</dbReference>
<dbReference type="STRING" id="475255.SAMN04488101_12221"/>
<protein>
    <submittedName>
        <fullName evidence="4">FecR family protein</fullName>
    </submittedName>
</protein>
<gene>
    <name evidence="4" type="ORF">SAMN04488101_12221</name>
</gene>
<dbReference type="OrthoDB" id="1097347at2"/>
<dbReference type="InterPro" id="IPR006860">
    <property type="entry name" value="FecR"/>
</dbReference>
<evidence type="ECO:0000259" key="2">
    <source>
        <dbReference type="Pfam" id="PF04773"/>
    </source>
</evidence>
<evidence type="ECO:0000313" key="4">
    <source>
        <dbReference type="EMBL" id="SMD17217.1"/>
    </source>
</evidence>
<dbReference type="PIRSF" id="PIRSF018266">
    <property type="entry name" value="FecR"/>
    <property type="match status" value="1"/>
</dbReference>
<dbReference type="Proteomes" id="UP000192678">
    <property type="component" value="Unassembled WGS sequence"/>
</dbReference>
<feature type="domain" description="Protein FecR C-terminal" evidence="3">
    <location>
        <begin position="298"/>
        <end position="366"/>
    </location>
</feature>
<dbReference type="EMBL" id="FWYB01000022">
    <property type="protein sequence ID" value="SMD17217.1"/>
    <property type="molecule type" value="Genomic_DNA"/>
</dbReference>
<dbReference type="Gene3D" id="2.60.120.1440">
    <property type="match status" value="1"/>
</dbReference>
<keyword evidence="1" id="KW-0812">Transmembrane</keyword>
<dbReference type="InterPro" id="IPR012373">
    <property type="entry name" value="Ferrdict_sens_TM"/>
</dbReference>
<dbReference type="GO" id="GO:0016989">
    <property type="term" value="F:sigma factor antagonist activity"/>
    <property type="evidence" value="ECO:0007669"/>
    <property type="project" value="TreeGrafter"/>
</dbReference>
<dbReference type="AlphaFoldDB" id="A0A1W2F5M8"/>
<reference evidence="4 5" key="1">
    <citation type="submission" date="2017-04" db="EMBL/GenBank/DDBJ databases">
        <authorList>
            <person name="Afonso C.L."/>
            <person name="Miller P.J."/>
            <person name="Scott M.A."/>
            <person name="Spackman E."/>
            <person name="Goraichik I."/>
            <person name="Dimitrov K.M."/>
            <person name="Suarez D.L."/>
            <person name="Swayne D.E."/>
        </authorList>
    </citation>
    <scope>NUCLEOTIDE SEQUENCE [LARGE SCALE GENOMIC DNA]</scope>
    <source>
        <strain evidence="4 5">DSM 19625</strain>
    </source>
</reference>
<feature type="domain" description="FecR protein" evidence="2">
    <location>
        <begin position="164"/>
        <end position="258"/>
    </location>
</feature>
<dbReference type="Pfam" id="PF04773">
    <property type="entry name" value="FecR"/>
    <property type="match status" value="1"/>
</dbReference>
<keyword evidence="1" id="KW-1133">Transmembrane helix</keyword>
<name>A0A1W2F5M8_9SPHI</name>